<feature type="transmembrane region" description="Helical" evidence="11">
    <location>
        <begin position="607"/>
        <end position="637"/>
    </location>
</feature>
<evidence type="ECO:0000313" key="13">
    <source>
        <dbReference type="EMBL" id="AKG47506.1"/>
    </source>
</evidence>
<keyword evidence="7 11" id="KW-1133">Transmembrane helix</keyword>
<dbReference type="InterPro" id="IPR016128">
    <property type="entry name" value="Pyosin/cloacin_T_dom"/>
</dbReference>
<keyword evidence="5" id="KW-0929">Antimicrobial</keyword>
<evidence type="ECO:0000256" key="11">
    <source>
        <dbReference type="SAM" id="Phobius"/>
    </source>
</evidence>
<accession>A0A0K0MNM0</accession>
<keyword evidence="10 11" id="KW-0472">Membrane</keyword>
<dbReference type="PRINTS" id="PR00280">
    <property type="entry name" value="CHANLCOLICIN"/>
</dbReference>
<dbReference type="Pfam" id="PF01024">
    <property type="entry name" value="Colicin"/>
    <property type="match status" value="1"/>
</dbReference>
<dbReference type="GO" id="GO:0016020">
    <property type="term" value="C:membrane"/>
    <property type="evidence" value="ECO:0007669"/>
    <property type="project" value="UniProtKB-SubCell"/>
</dbReference>
<evidence type="ECO:0000259" key="12">
    <source>
        <dbReference type="PROSITE" id="PS00276"/>
    </source>
</evidence>
<gene>
    <name evidence="13" type="primary">cia</name>
    <name evidence="13" type="ORF">pA_00066</name>
</gene>
<feature type="domain" description="Channel forming colicins" evidence="12">
    <location>
        <begin position="594"/>
        <end position="605"/>
    </location>
</feature>
<name>A0A0K0MNM0_PECCA</name>
<dbReference type="Gene3D" id="1.10.490.30">
    <property type="entry name" value="Colicin"/>
    <property type="match status" value="1"/>
</dbReference>
<comment type="subcellular location">
    <subcellularLocation>
        <location evidence="3">Membrane</location>
    </subcellularLocation>
</comment>
<geneLocation type="plasmid" evidence="13">
    <name>Drgb1</name>
</geneLocation>
<protein>
    <submittedName>
        <fullName evidence="13">Colicin-Ia</fullName>
    </submittedName>
</protein>
<dbReference type="SUPFAM" id="SSF56837">
    <property type="entry name" value="Colicin"/>
    <property type="match status" value="1"/>
</dbReference>
<organism evidence="13">
    <name type="scientific">Pectobacterium carotovorum</name>
    <name type="common">Erwinia carotovora</name>
    <dbReference type="NCBI Taxonomy" id="554"/>
    <lineage>
        <taxon>Bacteria</taxon>
        <taxon>Pseudomonadati</taxon>
        <taxon>Pseudomonadota</taxon>
        <taxon>Gammaproteobacteria</taxon>
        <taxon>Enterobacterales</taxon>
        <taxon>Pectobacteriaceae</taxon>
        <taxon>Pectobacterium</taxon>
    </lineage>
</organism>
<dbReference type="AlphaFoldDB" id="A0A0K0MNM0"/>
<evidence type="ECO:0000256" key="8">
    <source>
        <dbReference type="ARBA" id="ARBA00023022"/>
    </source>
</evidence>
<dbReference type="EMBL" id="KP942676">
    <property type="protein sequence ID" value="AKG47506.1"/>
    <property type="molecule type" value="Genomic_DNA"/>
</dbReference>
<evidence type="ECO:0000256" key="7">
    <source>
        <dbReference type="ARBA" id="ARBA00022989"/>
    </source>
</evidence>
<keyword evidence="13" id="KW-0614">Plasmid</keyword>
<sequence length="659" mass="73798">MSSEISYYDNEGNPHNSDGEFLLIIESGPKDINGGYPMTEIPLGNTQGLTFPHPDFTIMTDMFTQWWGDAGLDQRKTQRPQPYVPKTTMPNKVNAENGINDGIYKVELDNRKVIDVYVDKTGRGSLKDSNLDENTKNSVISRAETLFRELYNSKNHAQPLDDKNHTQYIYQDEKGDIKTTTDVSIAKPYLKNNNGYFKGISFNNVYNTIRWSLFIDNLKRKGIKTIPMRTNFDKIHVTKQVIEYVEKNVRESIDVLRDHSHDIKNNLVPSIKIAELNEFPANTVGKYDTQISNTLFASNFLTQKIAHSDLIKMAKNNESISVTARVALVPDVKNNKIDVNLVKADGVLISDKVRVVEVQYNNKTGIYGTLVKDSNFQMALTTERGFSSAGLVFWPAAASLDKDPALVPGRVTIPQSITKTSLEAPYPHQINDAILVFPEKSGLLPVYVYSSYARTRYLDEKDNRTEQEKAFEDIKSAVKFTADFYKDVFEHYGDKAEKIAQSMAKEAKNKKLTTPQNAEKLYNKHKSNLDKKIKAADRAIIAEHIKSLTLKSSSDNLKIAANNLKIFSKGMKFTSLAIDGYDLLVTELSKAIETGNWRPFYVKAETIIAGMAASAVVGFAFSVLLATPYGIIAYGLIMAGIGAMVDEKLIEDINKLLGV</sequence>
<keyword evidence="6 11" id="KW-0812">Transmembrane</keyword>
<keyword evidence="8" id="KW-0044">Antibiotic</keyword>
<evidence type="ECO:0000256" key="9">
    <source>
        <dbReference type="ARBA" id="ARBA00023048"/>
    </source>
</evidence>
<comment type="similarity">
    <text evidence="4">Belongs to the channel forming colicin family.</text>
</comment>
<comment type="function">
    <text evidence="2">Colicins are polypeptide toxins produced by and active against E.coli and closely related bacteria.</text>
</comment>
<dbReference type="SUPFAM" id="SSF69369">
    <property type="entry name" value="Cloacin translocation domain"/>
    <property type="match status" value="1"/>
</dbReference>
<evidence type="ECO:0000256" key="6">
    <source>
        <dbReference type="ARBA" id="ARBA00022692"/>
    </source>
</evidence>
<reference evidence="13" key="1">
    <citation type="journal article" date="2015" name="Environ. Microbiol.">
        <title>Plasmids from the gut microbiome of cabbage root fly larvae encode SaxA that catalyses the conversion of the plant toxin 2-phenylethyl isothiocyanate.</title>
        <authorList>
            <person name="Welte C.U."/>
            <person name="de Graaf R.M."/>
            <person name="van den Bosch T.J."/>
            <person name="Op den Camp H.J."/>
            <person name="van Dam N.M."/>
            <person name="Jetten M.S."/>
        </authorList>
    </citation>
    <scope>NUCLEOTIDE SEQUENCE</scope>
    <source>
        <plasmid evidence="13">Drgb1</plasmid>
    </source>
</reference>
<dbReference type="InterPro" id="IPR036302">
    <property type="entry name" value="Pyosin/cloacin_T_dom_sf"/>
</dbReference>
<evidence type="ECO:0000256" key="1">
    <source>
        <dbReference type="ARBA" id="ARBA00002178"/>
    </source>
</evidence>
<dbReference type="GO" id="GO:0050829">
    <property type="term" value="P:defense response to Gram-negative bacterium"/>
    <property type="evidence" value="ECO:0007669"/>
    <property type="project" value="InterPro"/>
</dbReference>
<dbReference type="Pfam" id="PF06958">
    <property type="entry name" value="Pyocin_S"/>
    <property type="match status" value="1"/>
</dbReference>
<evidence type="ECO:0000256" key="10">
    <source>
        <dbReference type="ARBA" id="ARBA00023136"/>
    </source>
</evidence>
<evidence type="ECO:0000256" key="4">
    <source>
        <dbReference type="ARBA" id="ARBA00007595"/>
    </source>
</evidence>
<reference evidence="13" key="2">
    <citation type="submission" date="2015-03" db="EMBL/GenBank/DDBJ databases">
        <authorList>
            <person name="Welte C."/>
            <person name="de Graaf R."/>
            <person name="van den Bosch T.J.M."/>
            <person name="Op den Camp H."/>
            <person name="van Dam N."/>
            <person name="Jetten M."/>
        </authorList>
    </citation>
    <scope>NUCLEOTIDE SEQUENCE</scope>
    <source>
        <plasmid evidence="13">Drgb1</plasmid>
    </source>
</reference>
<evidence type="ECO:0000256" key="5">
    <source>
        <dbReference type="ARBA" id="ARBA00022529"/>
    </source>
</evidence>
<dbReference type="PROSITE" id="PS00276">
    <property type="entry name" value="CHANNEL_COLICIN"/>
    <property type="match status" value="1"/>
</dbReference>
<dbReference type="RefSeq" id="WP_181374672.1">
    <property type="nucleotide sequence ID" value="NZ_KP942676.1"/>
</dbReference>
<dbReference type="GO" id="GO:0140911">
    <property type="term" value="F:pore-forming activity"/>
    <property type="evidence" value="ECO:0007669"/>
    <property type="project" value="InterPro"/>
</dbReference>
<keyword evidence="9" id="KW-0078">Bacteriocin</keyword>
<proteinExistence type="inferred from homology"/>
<dbReference type="GO" id="GO:0031640">
    <property type="term" value="P:killing of cells of another organism"/>
    <property type="evidence" value="ECO:0007669"/>
    <property type="project" value="UniProtKB-KW"/>
</dbReference>
<comment type="function">
    <text evidence="1">This colicin is a channel-forming colicin. This class of transmembrane toxins depolarize the cytoplasmic membrane, leading to dissipation of cellular energy.</text>
</comment>
<evidence type="ECO:0000256" key="3">
    <source>
        <dbReference type="ARBA" id="ARBA00004370"/>
    </source>
</evidence>
<dbReference type="InterPro" id="IPR000293">
    <property type="entry name" value="Channel_colicin_C"/>
</dbReference>
<dbReference type="InterPro" id="IPR038283">
    <property type="entry name" value="Channel_colicin_C_sf"/>
</dbReference>
<evidence type="ECO:0000256" key="2">
    <source>
        <dbReference type="ARBA" id="ARBA00003197"/>
    </source>
</evidence>